<dbReference type="SUPFAM" id="SSF48452">
    <property type="entry name" value="TPR-like"/>
    <property type="match status" value="1"/>
</dbReference>
<sequence>MLAFIAIGVLQVLLMVHVARTGRPFYWFPILFFLPLAGAAAYVAIELLPGWIRGTPGQAVRKRATALIDPDRDYRQLVQRNELVGSIDDRRALADELARRGRAAEAIAIIEATLTGVYQDDATLLTQLARLHAANNEAALALATVRRLRAAHPATRDYEVLAIEAWALEEIGDLDAARLAYEALVLVAPGQEWRARLGMLYERLGRDEDAARVWRDIVGAYELAPSHIRRAERAWFDLARNRVAKAG</sequence>
<evidence type="ECO:0008006" key="4">
    <source>
        <dbReference type="Google" id="ProtNLM"/>
    </source>
</evidence>
<protein>
    <recommendedName>
        <fullName evidence="4">Tetratricopeptide repeat protein</fullName>
    </recommendedName>
</protein>
<dbReference type="RefSeq" id="WP_420241768.1">
    <property type="nucleotide sequence ID" value="NZ_BOPV01000001.1"/>
</dbReference>
<keyword evidence="1" id="KW-0472">Membrane</keyword>
<keyword evidence="1" id="KW-0812">Transmembrane</keyword>
<accession>A0A8S8X6W2</accession>
<dbReference type="PIRSF" id="PIRSF030959">
    <property type="entry name" value="UCP030959"/>
    <property type="match status" value="1"/>
</dbReference>
<dbReference type="InterPro" id="IPR014562">
    <property type="entry name" value="UCP030959_TPR_rpt-cont"/>
</dbReference>
<comment type="caution">
    <text evidence="2">The sequence shown here is derived from an EMBL/GenBank/DDBJ whole genome shotgun (WGS) entry which is preliminary data.</text>
</comment>
<dbReference type="EMBL" id="BOPV01000001">
    <property type="protein sequence ID" value="GIL38713.1"/>
    <property type="molecule type" value="Genomic_DNA"/>
</dbReference>
<dbReference type="Proteomes" id="UP000681075">
    <property type="component" value="Unassembled WGS sequence"/>
</dbReference>
<dbReference type="Gene3D" id="1.25.40.10">
    <property type="entry name" value="Tetratricopeptide repeat domain"/>
    <property type="match status" value="1"/>
</dbReference>
<name>A0A8S8X6W2_9PROT</name>
<dbReference type="AlphaFoldDB" id="A0A8S8X6W2"/>
<evidence type="ECO:0000313" key="2">
    <source>
        <dbReference type="EMBL" id="GIL38713.1"/>
    </source>
</evidence>
<gene>
    <name evidence="2" type="ORF">TMPK1_09500</name>
</gene>
<keyword evidence="3" id="KW-1185">Reference proteome</keyword>
<organism evidence="2 3">
    <name type="scientific">Roseiterribacter gracilis</name>
    <dbReference type="NCBI Taxonomy" id="2812848"/>
    <lineage>
        <taxon>Bacteria</taxon>
        <taxon>Pseudomonadati</taxon>
        <taxon>Pseudomonadota</taxon>
        <taxon>Alphaproteobacteria</taxon>
        <taxon>Rhodospirillales</taxon>
        <taxon>Roseiterribacteraceae</taxon>
        <taxon>Roseiterribacter</taxon>
    </lineage>
</organism>
<feature type="transmembrane region" description="Helical" evidence="1">
    <location>
        <begin position="31"/>
        <end position="52"/>
    </location>
</feature>
<proteinExistence type="predicted"/>
<evidence type="ECO:0000313" key="3">
    <source>
        <dbReference type="Proteomes" id="UP000681075"/>
    </source>
</evidence>
<evidence type="ECO:0000256" key="1">
    <source>
        <dbReference type="SAM" id="Phobius"/>
    </source>
</evidence>
<reference evidence="2" key="1">
    <citation type="submission" date="2021-02" db="EMBL/GenBank/DDBJ databases">
        <title>Genome sequence of Rhodospirillales sp. strain TMPK1 isolated from soil.</title>
        <authorList>
            <person name="Nakai R."/>
            <person name="Kusada H."/>
            <person name="Tamaki H."/>
        </authorList>
    </citation>
    <scope>NUCLEOTIDE SEQUENCE</scope>
    <source>
        <strain evidence="2">TMPK1</strain>
    </source>
</reference>
<keyword evidence="1" id="KW-1133">Transmembrane helix</keyword>
<dbReference type="InterPro" id="IPR011990">
    <property type="entry name" value="TPR-like_helical_dom_sf"/>
</dbReference>